<evidence type="ECO:0000259" key="7">
    <source>
        <dbReference type="PROSITE" id="PS51764"/>
    </source>
</evidence>
<sequence>MFSSRNSAIGSSAAAWWAVSSARTRWTGVGSAALVLTLGATSAFVWISPTSPVNQTLSNAAKSVLEAETLAAERAAWEEERDDLLSEIDGLEESIDVAKENLTETNAQSAALQQELWSVEGTLKALQASRSANSTAPVPSTPSKPQTPSITAGITAPSKAEIVNPASSYLGLYTEQAPFNWATYDSVSVKLGSTPNTVGYFGGWDEDFRANAVTRSWSRDTLPILTWESRPIGAANDQVIEPDYTLPAIIGDPEAGVAGAFDDYLHQYARDIVATGLPLGIRLNHEMNGVWYPWSETDGQGNSINSNRVGDFVTMWQHVHDIFAEEGANDLVIWIWAPNIINNLPATHQPSEFLDGLYPGDDYVDWVGLSGYLRPAYKPENDFTFSYTFDASLAELRRLTKKPIFLAEIGASETGGHKAAWVTSLFESLAKPENDDIVGISWFNMAITTYVEGERATNDWRIESRPDSLAAFIEGLARPDSDFTLTTR</sequence>
<accession>A0A2M9D949</accession>
<comment type="similarity">
    <text evidence="1 4">Belongs to the glycosyl hydrolase 26 family.</text>
</comment>
<dbReference type="EMBL" id="PGFH01000001">
    <property type="protein sequence ID" value="PJJ82256.1"/>
    <property type="molecule type" value="Genomic_DNA"/>
</dbReference>
<dbReference type="AlphaFoldDB" id="A0A2M9D949"/>
<feature type="active site" description="Nucleophile" evidence="4">
    <location>
        <position position="408"/>
    </location>
</feature>
<feature type="compositionally biased region" description="Polar residues" evidence="6">
    <location>
        <begin position="128"/>
        <end position="152"/>
    </location>
</feature>
<evidence type="ECO:0000256" key="5">
    <source>
        <dbReference type="SAM" id="Coils"/>
    </source>
</evidence>
<dbReference type="PANTHER" id="PTHR40079:SF4">
    <property type="entry name" value="GH26 DOMAIN-CONTAINING PROTEIN-RELATED"/>
    <property type="match status" value="1"/>
</dbReference>
<dbReference type="SUPFAM" id="SSF51445">
    <property type="entry name" value="(Trans)glycosidases"/>
    <property type="match status" value="1"/>
</dbReference>
<name>A0A2M9D949_9MICO</name>
<feature type="active site" description="Proton donor" evidence="4">
    <location>
        <position position="286"/>
    </location>
</feature>
<evidence type="ECO:0000256" key="2">
    <source>
        <dbReference type="ARBA" id="ARBA00022801"/>
    </source>
</evidence>
<gene>
    <name evidence="8" type="ORF">CLV85_1451</name>
</gene>
<evidence type="ECO:0000256" key="3">
    <source>
        <dbReference type="ARBA" id="ARBA00023295"/>
    </source>
</evidence>
<organism evidence="8 9">
    <name type="scientific">Salinibacterium amurskyense</name>
    <dbReference type="NCBI Taxonomy" id="205941"/>
    <lineage>
        <taxon>Bacteria</taxon>
        <taxon>Bacillati</taxon>
        <taxon>Actinomycetota</taxon>
        <taxon>Actinomycetes</taxon>
        <taxon>Micrococcales</taxon>
        <taxon>Microbacteriaceae</taxon>
        <taxon>Salinibacterium</taxon>
    </lineage>
</organism>
<dbReference type="Proteomes" id="UP000231742">
    <property type="component" value="Unassembled WGS sequence"/>
</dbReference>
<evidence type="ECO:0000313" key="8">
    <source>
        <dbReference type="EMBL" id="PJJ82256.1"/>
    </source>
</evidence>
<dbReference type="GO" id="GO:0016985">
    <property type="term" value="F:mannan endo-1,4-beta-mannosidase activity"/>
    <property type="evidence" value="ECO:0007669"/>
    <property type="project" value="InterPro"/>
</dbReference>
<reference evidence="8 9" key="1">
    <citation type="submission" date="2017-11" db="EMBL/GenBank/DDBJ databases">
        <title>Genomic Encyclopedia of Archaeal and Bacterial Type Strains, Phase II (KMG-II): From Individual Species to Whole Genera.</title>
        <authorList>
            <person name="Goeker M."/>
        </authorList>
    </citation>
    <scope>NUCLEOTIDE SEQUENCE [LARGE SCALE GENOMIC DNA]</scope>
    <source>
        <strain evidence="8 9">DSM 16400</strain>
    </source>
</reference>
<dbReference type="InterPro" id="IPR000805">
    <property type="entry name" value="Glyco_hydro_26"/>
</dbReference>
<proteinExistence type="inferred from homology"/>
<feature type="domain" description="GH26" evidence="7">
    <location>
        <begin position="145"/>
        <end position="466"/>
    </location>
</feature>
<evidence type="ECO:0000256" key="1">
    <source>
        <dbReference type="ARBA" id="ARBA00007754"/>
    </source>
</evidence>
<keyword evidence="9" id="KW-1185">Reference proteome</keyword>
<comment type="caution">
    <text evidence="8">The sequence shown here is derived from an EMBL/GenBank/DDBJ whole genome shotgun (WGS) entry which is preliminary data.</text>
</comment>
<evidence type="ECO:0000313" key="9">
    <source>
        <dbReference type="Proteomes" id="UP000231742"/>
    </source>
</evidence>
<evidence type="ECO:0000256" key="4">
    <source>
        <dbReference type="PROSITE-ProRule" id="PRU01100"/>
    </source>
</evidence>
<dbReference type="InterPro" id="IPR017853">
    <property type="entry name" value="GH"/>
</dbReference>
<dbReference type="InterPro" id="IPR022790">
    <property type="entry name" value="GH26_dom"/>
</dbReference>
<dbReference type="GO" id="GO:0006080">
    <property type="term" value="P:substituted mannan metabolic process"/>
    <property type="evidence" value="ECO:0007669"/>
    <property type="project" value="InterPro"/>
</dbReference>
<dbReference type="Gene3D" id="3.20.20.80">
    <property type="entry name" value="Glycosidases"/>
    <property type="match status" value="1"/>
</dbReference>
<dbReference type="RefSeq" id="WP_229820248.1">
    <property type="nucleotide sequence ID" value="NZ_BMZU01000001.1"/>
</dbReference>
<dbReference type="PANTHER" id="PTHR40079">
    <property type="entry name" value="MANNAN ENDO-1,4-BETA-MANNOSIDASE E-RELATED"/>
    <property type="match status" value="1"/>
</dbReference>
<feature type="coiled-coil region" evidence="5">
    <location>
        <begin position="67"/>
        <end position="115"/>
    </location>
</feature>
<keyword evidence="3 4" id="KW-0326">Glycosidase</keyword>
<dbReference type="PROSITE" id="PS51764">
    <property type="entry name" value="GH26"/>
    <property type="match status" value="1"/>
</dbReference>
<evidence type="ECO:0000256" key="6">
    <source>
        <dbReference type="SAM" id="MobiDB-lite"/>
    </source>
</evidence>
<keyword evidence="5" id="KW-0175">Coiled coil</keyword>
<feature type="region of interest" description="Disordered" evidence="6">
    <location>
        <begin position="128"/>
        <end position="153"/>
    </location>
</feature>
<protein>
    <submittedName>
        <fullName evidence="8">Glycosyl hydrolase family 26</fullName>
    </submittedName>
</protein>
<dbReference type="Pfam" id="PF02156">
    <property type="entry name" value="Glyco_hydro_26"/>
    <property type="match status" value="1"/>
</dbReference>
<keyword evidence="2 4" id="KW-0378">Hydrolase</keyword>